<accession>A0ABR0QUS6</accession>
<sequence>MKKESNCKKLNVLEFEILSSSIREKEGSPEPTKANPPTEDMYIENLDTSSQNPNTGDNANGDFESKRMREEIDEETKDESKRMREEIDEETKDVFKKLKLDKSVEEKRLEKKSNDSSDSSRVRLSPKDFSSSFGDA</sequence>
<name>A0ABR0QUS6_GOSAR</name>
<proteinExistence type="predicted"/>
<feature type="compositionally biased region" description="Polar residues" evidence="1">
    <location>
        <begin position="46"/>
        <end position="58"/>
    </location>
</feature>
<feature type="compositionally biased region" description="Basic and acidic residues" evidence="1">
    <location>
        <begin position="92"/>
        <end position="121"/>
    </location>
</feature>
<comment type="caution">
    <text evidence="2">The sequence shown here is derived from an EMBL/GenBank/DDBJ whole genome shotgun (WGS) entry which is preliminary data.</text>
</comment>
<feature type="region of interest" description="Disordered" evidence="1">
    <location>
        <begin position="19"/>
        <end position="136"/>
    </location>
</feature>
<evidence type="ECO:0000256" key="1">
    <source>
        <dbReference type="SAM" id="MobiDB-lite"/>
    </source>
</evidence>
<organism evidence="2 3">
    <name type="scientific">Gossypium arboreum</name>
    <name type="common">Tree cotton</name>
    <name type="synonym">Gossypium nanking</name>
    <dbReference type="NCBI Taxonomy" id="29729"/>
    <lineage>
        <taxon>Eukaryota</taxon>
        <taxon>Viridiplantae</taxon>
        <taxon>Streptophyta</taxon>
        <taxon>Embryophyta</taxon>
        <taxon>Tracheophyta</taxon>
        <taxon>Spermatophyta</taxon>
        <taxon>Magnoliopsida</taxon>
        <taxon>eudicotyledons</taxon>
        <taxon>Gunneridae</taxon>
        <taxon>Pentapetalae</taxon>
        <taxon>rosids</taxon>
        <taxon>malvids</taxon>
        <taxon>Malvales</taxon>
        <taxon>Malvaceae</taxon>
        <taxon>Malvoideae</taxon>
        <taxon>Gossypium</taxon>
    </lineage>
</organism>
<dbReference type="EMBL" id="JARKNE010000002">
    <property type="protein sequence ID" value="KAK5842749.1"/>
    <property type="molecule type" value="Genomic_DNA"/>
</dbReference>
<evidence type="ECO:0000313" key="2">
    <source>
        <dbReference type="EMBL" id="KAK5842749.1"/>
    </source>
</evidence>
<protein>
    <submittedName>
        <fullName evidence="2">Uncharacterized protein</fullName>
    </submittedName>
</protein>
<dbReference type="Proteomes" id="UP001358586">
    <property type="component" value="Chromosome 2"/>
</dbReference>
<keyword evidence="3" id="KW-1185">Reference proteome</keyword>
<evidence type="ECO:0000313" key="3">
    <source>
        <dbReference type="Proteomes" id="UP001358586"/>
    </source>
</evidence>
<reference evidence="2 3" key="1">
    <citation type="submission" date="2023-03" db="EMBL/GenBank/DDBJ databases">
        <title>WGS of Gossypium arboreum.</title>
        <authorList>
            <person name="Yu D."/>
        </authorList>
    </citation>
    <scope>NUCLEOTIDE SEQUENCE [LARGE SCALE GENOMIC DNA]</scope>
    <source>
        <tissue evidence="2">Leaf</tissue>
    </source>
</reference>
<gene>
    <name evidence="2" type="ORF">PVK06_005138</name>
</gene>